<feature type="chain" id="PRO_5009385237" evidence="2">
    <location>
        <begin position="18"/>
        <end position="132"/>
    </location>
</feature>
<organism evidence="4 5">
    <name type="scientific">Magnaporthiopsis poae (strain ATCC 64411 / 73-15)</name>
    <name type="common">Kentucky bluegrass fungus</name>
    <name type="synonym">Magnaporthe poae</name>
    <dbReference type="NCBI Taxonomy" id="644358"/>
    <lineage>
        <taxon>Eukaryota</taxon>
        <taxon>Fungi</taxon>
        <taxon>Dikarya</taxon>
        <taxon>Ascomycota</taxon>
        <taxon>Pezizomycotina</taxon>
        <taxon>Sordariomycetes</taxon>
        <taxon>Sordariomycetidae</taxon>
        <taxon>Magnaporthales</taxon>
        <taxon>Magnaporthaceae</taxon>
        <taxon>Magnaporthiopsis</taxon>
    </lineage>
</organism>
<gene>
    <name evidence="3" type="ORF">MAPG_02143</name>
</gene>
<dbReference type="EMBL" id="ADBL01000541">
    <property type="status" value="NOT_ANNOTATED_CDS"/>
    <property type="molecule type" value="Genomic_DNA"/>
</dbReference>
<reference evidence="3" key="2">
    <citation type="submission" date="2010-05" db="EMBL/GenBank/DDBJ databases">
        <title>The Genome Sequence of Magnaporthe poae strain ATCC 64411.</title>
        <authorList>
            <consortium name="The Broad Institute Genome Sequencing Platform"/>
            <consortium name="Broad Institute Genome Sequencing Center for Infectious Disease"/>
            <person name="Ma L.-J."/>
            <person name="Dead R."/>
            <person name="Young S."/>
            <person name="Zeng Q."/>
            <person name="Koehrsen M."/>
            <person name="Alvarado L."/>
            <person name="Berlin A."/>
            <person name="Chapman S.B."/>
            <person name="Chen Z."/>
            <person name="Freedman E."/>
            <person name="Gellesch M."/>
            <person name="Goldberg J."/>
            <person name="Griggs A."/>
            <person name="Gujja S."/>
            <person name="Heilman E.R."/>
            <person name="Heiman D."/>
            <person name="Hepburn T."/>
            <person name="Howarth C."/>
            <person name="Jen D."/>
            <person name="Larson L."/>
            <person name="Mehta T."/>
            <person name="Neiman D."/>
            <person name="Pearson M."/>
            <person name="Roberts A."/>
            <person name="Saif S."/>
            <person name="Shea T."/>
            <person name="Shenoy N."/>
            <person name="Sisk P."/>
            <person name="Stolte C."/>
            <person name="Sykes S."/>
            <person name="Walk T."/>
            <person name="White J."/>
            <person name="Yandava C."/>
            <person name="Haas B."/>
            <person name="Nusbaum C."/>
            <person name="Birren B."/>
        </authorList>
    </citation>
    <scope>NUCLEOTIDE SEQUENCE</scope>
    <source>
        <strain evidence="3">ATCC 64411</strain>
    </source>
</reference>
<reference evidence="5" key="1">
    <citation type="submission" date="2010-05" db="EMBL/GenBank/DDBJ databases">
        <title>The genome sequence of Magnaporthe poae strain ATCC 64411.</title>
        <authorList>
            <person name="Ma L.-J."/>
            <person name="Dead R."/>
            <person name="Young S."/>
            <person name="Zeng Q."/>
            <person name="Koehrsen M."/>
            <person name="Alvarado L."/>
            <person name="Berlin A."/>
            <person name="Chapman S.B."/>
            <person name="Chen Z."/>
            <person name="Freedman E."/>
            <person name="Gellesch M."/>
            <person name="Goldberg J."/>
            <person name="Griggs A."/>
            <person name="Gujja S."/>
            <person name="Heilman E.R."/>
            <person name="Heiman D."/>
            <person name="Hepburn T."/>
            <person name="Howarth C."/>
            <person name="Jen D."/>
            <person name="Larson L."/>
            <person name="Mehta T."/>
            <person name="Neiman D."/>
            <person name="Pearson M."/>
            <person name="Roberts A."/>
            <person name="Saif S."/>
            <person name="Shea T."/>
            <person name="Shenoy N."/>
            <person name="Sisk P."/>
            <person name="Stolte C."/>
            <person name="Sykes S."/>
            <person name="Walk T."/>
            <person name="White J."/>
            <person name="Yandava C."/>
            <person name="Haas B."/>
            <person name="Nusbaum C."/>
            <person name="Birren B."/>
        </authorList>
    </citation>
    <scope>NUCLEOTIDE SEQUENCE [LARGE SCALE GENOMIC DNA]</scope>
    <source>
        <strain evidence="5">ATCC 64411 / 73-15</strain>
    </source>
</reference>
<evidence type="ECO:0000256" key="2">
    <source>
        <dbReference type="SAM" id="SignalP"/>
    </source>
</evidence>
<feature type="compositionally biased region" description="Low complexity" evidence="1">
    <location>
        <begin position="17"/>
        <end position="30"/>
    </location>
</feature>
<dbReference type="EnsemblFungi" id="MAPG_02143T0">
    <property type="protein sequence ID" value="MAPG_02143T0"/>
    <property type="gene ID" value="MAPG_02143"/>
</dbReference>
<evidence type="ECO:0000313" key="4">
    <source>
        <dbReference type="EnsemblFungi" id="MAPG_02143T0"/>
    </source>
</evidence>
<proteinExistence type="predicted"/>
<accession>A0A0C4DQJ9</accession>
<dbReference type="Proteomes" id="UP000011715">
    <property type="component" value="Unassembled WGS sequence"/>
</dbReference>
<dbReference type="EMBL" id="GL876967">
    <property type="protein sequence ID" value="KLU83076.1"/>
    <property type="molecule type" value="Genomic_DNA"/>
</dbReference>
<evidence type="ECO:0000256" key="1">
    <source>
        <dbReference type="SAM" id="MobiDB-lite"/>
    </source>
</evidence>
<sequence length="132" mass="14374">MRFSVVATIFFAAIASATPSDSPSSSTSSPADDDSSNTLIHARRLLVGENNLITKRATIRCTNSAPIKKDKAKFAPGCQHTNRRRTGRPMISAHNCKNDGGRSYLCVQSGVATCYTIQQAQKQKLEYGQCFM</sequence>
<feature type="signal peptide" evidence="2">
    <location>
        <begin position="1"/>
        <end position="17"/>
    </location>
</feature>
<reference evidence="4" key="4">
    <citation type="journal article" date="2015" name="G3 (Bethesda)">
        <title>Genome sequences of three phytopathogenic species of the Magnaporthaceae family of fungi.</title>
        <authorList>
            <person name="Okagaki L.H."/>
            <person name="Nunes C.C."/>
            <person name="Sailsbery J."/>
            <person name="Clay B."/>
            <person name="Brown D."/>
            <person name="John T."/>
            <person name="Oh Y."/>
            <person name="Young N."/>
            <person name="Fitzgerald M."/>
            <person name="Haas B.J."/>
            <person name="Zeng Q."/>
            <person name="Young S."/>
            <person name="Adiconis X."/>
            <person name="Fan L."/>
            <person name="Levin J.Z."/>
            <person name="Mitchell T.K."/>
            <person name="Okubara P.A."/>
            <person name="Farman M.L."/>
            <person name="Kohn L.M."/>
            <person name="Birren B."/>
            <person name="Ma L.-J."/>
            <person name="Dean R.A."/>
        </authorList>
    </citation>
    <scope>NUCLEOTIDE SEQUENCE</scope>
    <source>
        <strain evidence="4">ATCC 64411 / 73-15</strain>
    </source>
</reference>
<dbReference type="OrthoDB" id="2882365at2759"/>
<reference evidence="3" key="3">
    <citation type="submission" date="2011-03" db="EMBL/GenBank/DDBJ databases">
        <title>Annotation of Magnaporthe poae ATCC 64411.</title>
        <authorList>
            <person name="Ma L.-J."/>
            <person name="Dead R."/>
            <person name="Young S.K."/>
            <person name="Zeng Q."/>
            <person name="Gargeya S."/>
            <person name="Fitzgerald M."/>
            <person name="Haas B."/>
            <person name="Abouelleil A."/>
            <person name="Alvarado L."/>
            <person name="Arachchi H.M."/>
            <person name="Berlin A."/>
            <person name="Brown A."/>
            <person name="Chapman S.B."/>
            <person name="Chen Z."/>
            <person name="Dunbar C."/>
            <person name="Freedman E."/>
            <person name="Gearin G."/>
            <person name="Gellesch M."/>
            <person name="Goldberg J."/>
            <person name="Griggs A."/>
            <person name="Gujja S."/>
            <person name="Heiman D."/>
            <person name="Howarth C."/>
            <person name="Larson L."/>
            <person name="Lui A."/>
            <person name="MacDonald P.J.P."/>
            <person name="Mehta T."/>
            <person name="Montmayeur A."/>
            <person name="Murphy C."/>
            <person name="Neiman D."/>
            <person name="Pearson M."/>
            <person name="Priest M."/>
            <person name="Roberts A."/>
            <person name="Saif S."/>
            <person name="Shea T."/>
            <person name="Shenoy N."/>
            <person name="Sisk P."/>
            <person name="Stolte C."/>
            <person name="Sykes S."/>
            <person name="Yandava C."/>
            <person name="Wortman J."/>
            <person name="Nusbaum C."/>
            <person name="Birren B."/>
        </authorList>
    </citation>
    <scope>NUCLEOTIDE SEQUENCE</scope>
    <source>
        <strain evidence="3">ATCC 64411</strain>
    </source>
</reference>
<keyword evidence="5" id="KW-1185">Reference proteome</keyword>
<protein>
    <submittedName>
        <fullName evidence="3 4">Uncharacterized protein</fullName>
    </submittedName>
</protein>
<name>A0A0C4DQJ9_MAGP6</name>
<evidence type="ECO:0000313" key="5">
    <source>
        <dbReference type="Proteomes" id="UP000011715"/>
    </source>
</evidence>
<keyword evidence="2" id="KW-0732">Signal</keyword>
<evidence type="ECO:0000313" key="3">
    <source>
        <dbReference type="EMBL" id="KLU83076.1"/>
    </source>
</evidence>
<dbReference type="VEuPathDB" id="FungiDB:MAPG_02143"/>
<feature type="region of interest" description="Disordered" evidence="1">
    <location>
        <begin position="17"/>
        <end position="37"/>
    </location>
</feature>
<reference evidence="4" key="5">
    <citation type="submission" date="2015-06" db="UniProtKB">
        <authorList>
            <consortium name="EnsemblFungi"/>
        </authorList>
    </citation>
    <scope>IDENTIFICATION</scope>
    <source>
        <strain evidence="4">ATCC 64411</strain>
    </source>
</reference>
<dbReference type="AlphaFoldDB" id="A0A0C4DQJ9"/>